<dbReference type="InterPro" id="IPR005149">
    <property type="entry name" value="Tscrpt_reg_PadR_N"/>
</dbReference>
<evidence type="ECO:0000259" key="1">
    <source>
        <dbReference type="Pfam" id="PF03551"/>
    </source>
</evidence>
<dbReference type="AlphaFoldDB" id="A0A6C0GF96"/>
<dbReference type="Gene3D" id="1.10.10.10">
    <property type="entry name" value="Winged helix-like DNA-binding domain superfamily/Winged helix DNA-binding domain"/>
    <property type="match status" value="1"/>
</dbReference>
<dbReference type="InterPro" id="IPR036390">
    <property type="entry name" value="WH_DNA-bd_sf"/>
</dbReference>
<dbReference type="EMBL" id="CP048222">
    <property type="protein sequence ID" value="QHT66699.1"/>
    <property type="molecule type" value="Genomic_DNA"/>
</dbReference>
<feature type="domain" description="Transcription regulator PadR N-terminal" evidence="1">
    <location>
        <begin position="15"/>
        <end position="85"/>
    </location>
</feature>
<dbReference type="InterPro" id="IPR036388">
    <property type="entry name" value="WH-like_DNA-bd_sf"/>
</dbReference>
<sequence length="111" mass="12647">MYSKELIRGTLKPIILKLLAEHGKMYGYEICQKVKELTDHEILIKEGSLYPALYKLKAEGLVEVEAIEVDHRVRQYYSLANKGKSIAVEEIKEFSLFLGTMGKLFKVNPAS</sequence>
<dbReference type="Proteomes" id="UP000480178">
    <property type="component" value="Chromosome"/>
</dbReference>
<keyword evidence="3" id="KW-1185">Reference proteome</keyword>
<proteinExistence type="predicted"/>
<gene>
    <name evidence="2" type="ORF">GXP67_08525</name>
</gene>
<dbReference type="InterPro" id="IPR052509">
    <property type="entry name" value="Metal_resp_DNA-bind_regulator"/>
</dbReference>
<organism evidence="2 3">
    <name type="scientific">Rhodocytophaga rosea</name>
    <dbReference type="NCBI Taxonomy" id="2704465"/>
    <lineage>
        <taxon>Bacteria</taxon>
        <taxon>Pseudomonadati</taxon>
        <taxon>Bacteroidota</taxon>
        <taxon>Cytophagia</taxon>
        <taxon>Cytophagales</taxon>
        <taxon>Rhodocytophagaceae</taxon>
        <taxon>Rhodocytophaga</taxon>
    </lineage>
</organism>
<dbReference type="PANTHER" id="PTHR33169">
    <property type="entry name" value="PADR-FAMILY TRANSCRIPTIONAL REGULATOR"/>
    <property type="match status" value="1"/>
</dbReference>
<dbReference type="SUPFAM" id="SSF46785">
    <property type="entry name" value="Winged helix' DNA-binding domain"/>
    <property type="match status" value="1"/>
</dbReference>
<dbReference type="RefSeq" id="WP_162442752.1">
    <property type="nucleotide sequence ID" value="NZ_CP048222.1"/>
</dbReference>
<dbReference type="Pfam" id="PF03551">
    <property type="entry name" value="PadR"/>
    <property type="match status" value="1"/>
</dbReference>
<accession>A0A6C0GF96</accession>
<reference evidence="2 3" key="1">
    <citation type="submission" date="2020-01" db="EMBL/GenBank/DDBJ databases">
        <authorList>
            <person name="Kim M.K."/>
        </authorList>
    </citation>
    <scope>NUCLEOTIDE SEQUENCE [LARGE SCALE GENOMIC DNA]</scope>
    <source>
        <strain evidence="2 3">172606-1</strain>
    </source>
</reference>
<name>A0A6C0GF96_9BACT</name>
<dbReference type="PANTHER" id="PTHR33169:SF14">
    <property type="entry name" value="TRANSCRIPTIONAL REGULATOR RV3488"/>
    <property type="match status" value="1"/>
</dbReference>
<evidence type="ECO:0000313" key="3">
    <source>
        <dbReference type="Proteomes" id="UP000480178"/>
    </source>
</evidence>
<evidence type="ECO:0000313" key="2">
    <source>
        <dbReference type="EMBL" id="QHT66699.1"/>
    </source>
</evidence>
<dbReference type="KEGG" id="rhoz:GXP67_08525"/>
<protein>
    <submittedName>
        <fullName evidence="2">PadR family transcriptional regulator</fullName>
    </submittedName>
</protein>